<dbReference type="AlphaFoldDB" id="A0A565C5N8"/>
<dbReference type="OrthoDB" id="10531139at2759"/>
<dbReference type="PANTHER" id="PTHR46236:SF33">
    <property type="entry name" value="MEPRIN AND TRAF-LIKE DOMAIN-CONTAINING PROTEIN-RELATED"/>
    <property type="match status" value="1"/>
</dbReference>
<gene>
    <name evidence="1" type="ORF">ANE_LOCUS19415</name>
</gene>
<evidence type="ECO:0000313" key="1">
    <source>
        <dbReference type="EMBL" id="VVB08971.1"/>
    </source>
</evidence>
<evidence type="ECO:0000313" key="2">
    <source>
        <dbReference type="Proteomes" id="UP000489600"/>
    </source>
</evidence>
<accession>A0A565C5N8</accession>
<comment type="caution">
    <text evidence="1">The sequence shown here is derived from an EMBL/GenBank/DDBJ whole genome shotgun (WGS) entry which is preliminary data.</text>
</comment>
<reference evidence="1" key="1">
    <citation type="submission" date="2019-07" db="EMBL/GenBank/DDBJ databases">
        <authorList>
            <person name="Dittberner H."/>
        </authorList>
    </citation>
    <scope>NUCLEOTIDE SEQUENCE [LARGE SCALE GENOMIC DNA]</scope>
</reference>
<protein>
    <submittedName>
        <fullName evidence="1">Uncharacterized protein</fullName>
    </submittedName>
</protein>
<proteinExistence type="predicted"/>
<name>A0A565C5N8_9BRAS</name>
<organism evidence="1 2">
    <name type="scientific">Arabis nemorensis</name>
    <dbReference type="NCBI Taxonomy" id="586526"/>
    <lineage>
        <taxon>Eukaryota</taxon>
        <taxon>Viridiplantae</taxon>
        <taxon>Streptophyta</taxon>
        <taxon>Embryophyta</taxon>
        <taxon>Tracheophyta</taxon>
        <taxon>Spermatophyta</taxon>
        <taxon>Magnoliopsida</taxon>
        <taxon>eudicotyledons</taxon>
        <taxon>Gunneridae</taxon>
        <taxon>Pentapetalae</taxon>
        <taxon>rosids</taxon>
        <taxon>malvids</taxon>
        <taxon>Brassicales</taxon>
        <taxon>Brassicaceae</taxon>
        <taxon>Arabideae</taxon>
        <taxon>Arabis</taxon>
    </lineage>
</organism>
<dbReference type="PANTHER" id="PTHR46236">
    <property type="entry name" value="TRAF-LIKE SUPERFAMILY PROTEIN"/>
    <property type="match status" value="1"/>
</dbReference>
<dbReference type="Proteomes" id="UP000489600">
    <property type="component" value="Unassembled WGS sequence"/>
</dbReference>
<dbReference type="EMBL" id="CABITT030000006">
    <property type="protein sequence ID" value="VVB08971.1"/>
    <property type="molecule type" value="Genomic_DNA"/>
</dbReference>
<dbReference type="InterPro" id="IPR050804">
    <property type="entry name" value="MCC"/>
</dbReference>
<sequence>MNEMIKFLETMCQSSEKLSEDDMKKANDTLVDLIDAGFKFDWLKTKLNEFSESDWAIKNLPAFQSDAFVINGCQCGLTKENSDASEKSGKDGAESKETIDVNGFQVLPSQEESVRRMFEKHPDVAVEFRGKNQHLRKACMNF</sequence>
<keyword evidence="2" id="KW-1185">Reference proteome</keyword>